<gene>
    <name evidence="2" type="ORF">Ahu01nite_017230</name>
</gene>
<accession>A0ABQ3ZJ56</accession>
<keyword evidence="3" id="KW-1185">Reference proteome</keyword>
<proteinExistence type="predicted"/>
<dbReference type="PROSITE" id="PS51186">
    <property type="entry name" value="GNAT"/>
    <property type="match status" value="1"/>
</dbReference>
<evidence type="ECO:0000259" key="1">
    <source>
        <dbReference type="PROSITE" id="PS51186"/>
    </source>
</evidence>
<dbReference type="Pfam" id="PF13508">
    <property type="entry name" value="Acetyltransf_7"/>
    <property type="match status" value="1"/>
</dbReference>
<reference evidence="2 3" key="1">
    <citation type="submission" date="2021-01" db="EMBL/GenBank/DDBJ databases">
        <title>Whole genome shotgun sequence of Actinoplanes humidus NBRC 14915.</title>
        <authorList>
            <person name="Komaki H."/>
            <person name="Tamura T."/>
        </authorList>
    </citation>
    <scope>NUCLEOTIDE SEQUENCE [LARGE SCALE GENOMIC DNA]</scope>
    <source>
        <strain evidence="2 3">NBRC 14915</strain>
    </source>
</reference>
<sequence length="217" mass="23479">MRDLITSWQRGWGAARELPPATNVGGGLRVHSRQTSREVDYYALDTDSLRNLAKLVSDEDATTWLHIPTTAPEAALATLESAGKVLLNRREWLMTTDLQDHPRGTVTAPYQLKELAEGDAVVRAEVWHAAGDQAARGTLGLSGPDAVPDKVLTWPSHRRRGLGRAVMGTLAQAAIARGAERGLLIASDEGRHLYESLGWKTVAEVLITGVPGTTYPS</sequence>
<dbReference type="InterPro" id="IPR000182">
    <property type="entry name" value="GNAT_dom"/>
</dbReference>
<dbReference type="RefSeq" id="WP_203835881.1">
    <property type="nucleotide sequence ID" value="NZ_BAAATV010000003.1"/>
</dbReference>
<protein>
    <recommendedName>
        <fullName evidence="1">N-acetyltransferase domain-containing protein</fullName>
    </recommendedName>
</protein>
<dbReference type="Proteomes" id="UP000603200">
    <property type="component" value="Unassembled WGS sequence"/>
</dbReference>
<comment type="caution">
    <text evidence="2">The sequence shown here is derived from an EMBL/GenBank/DDBJ whole genome shotgun (WGS) entry which is preliminary data.</text>
</comment>
<dbReference type="InterPro" id="IPR016181">
    <property type="entry name" value="Acyl_CoA_acyltransferase"/>
</dbReference>
<evidence type="ECO:0000313" key="2">
    <source>
        <dbReference type="EMBL" id="GIE18621.1"/>
    </source>
</evidence>
<dbReference type="SUPFAM" id="SSF55729">
    <property type="entry name" value="Acyl-CoA N-acyltransferases (Nat)"/>
    <property type="match status" value="1"/>
</dbReference>
<name>A0ABQ3ZJ56_9ACTN</name>
<dbReference type="CDD" id="cd04301">
    <property type="entry name" value="NAT_SF"/>
    <property type="match status" value="1"/>
</dbReference>
<dbReference type="EMBL" id="BOMN01000022">
    <property type="protein sequence ID" value="GIE18621.1"/>
    <property type="molecule type" value="Genomic_DNA"/>
</dbReference>
<organism evidence="2 3">
    <name type="scientific">Winogradskya humida</name>
    <dbReference type="NCBI Taxonomy" id="113566"/>
    <lineage>
        <taxon>Bacteria</taxon>
        <taxon>Bacillati</taxon>
        <taxon>Actinomycetota</taxon>
        <taxon>Actinomycetes</taxon>
        <taxon>Micromonosporales</taxon>
        <taxon>Micromonosporaceae</taxon>
        <taxon>Winogradskya</taxon>
    </lineage>
</organism>
<feature type="domain" description="N-acetyltransferase" evidence="1">
    <location>
        <begin position="65"/>
        <end position="217"/>
    </location>
</feature>
<dbReference type="Gene3D" id="3.40.630.30">
    <property type="match status" value="1"/>
</dbReference>
<evidence type="ECO:0000313" key="3">
    <source>
        <dbReference type="Proteomes" id="UP000603200"/>
    </source>
</evidence>